<evidence type="ECO:0000313" key="7">
    <source>
        <dbReference type="EMBL" id="RUL57148.1"/>
    </source>
</evidence>
<sequence length="426" mass="49123">MDSFIQERQQFYRQLDEFWHDLYQTEYALYDIKTISKTLMGDIKQATERIGHIFYKTANLLRNLDDDTLLQLGFPKETLSFIRLQTIAIESVIARLDLVVLDNKIKLLEINSDTPTFIKEAFYVNGKVCEEFRLDNPNEGCEDQLRNALKKAIQLAALSIGKKEHAHVVFSSHGDHDEDRYTTHYLKRLIEMNSEFTSLSELRVVEKNVYENGQLVLQRGLYDNQGRKVDILYRQTYPIEHLIDDIDPISKDKVGQILLQFVKNQELAILNPPSAFLLQSKSIMALIWGLYELENSFYNAEELEWIGQYFLPTYLDEDAFIGQKCFVKKPSFGREGDTVEIYSATGEKVDKTPLQTYLDTLPIYQEFIALPTTSVKTERGMKEVHYMYGSFLVNGEASAFAIRAGGQITDNESYFLPVGIEKEGDE</sequence>
<reference evidence="7 8" key="1">
    <citation type="submission" date="2018-12" db="EMBL/GenBank/DDBJ databases">
        <title>Lysinibacillus antri sp. nov., isolated from a cave soil.</title>
        <authorList>
            <person name="Narsing Rao M.P."/>
            <person name="Zhang H."/>
            <person name="Dong Z.-Y."/>
            <person name="Niu X.-K."/>
            <person name="Zhang K."/>
            <person name="Fang B.-Z."/>
            <person name="Kang Y.-Q."/>
            <person name="Xiao M."/>
            <person name="Li W.-J."/>
        </authorList>
    </citation>
    <scope>NUCLEOTIDE SEQUENCE [LARGE SCALE GENOMIC DNA]</scope>
    <source>
        <strain evidence="7 8">SYSU K30002</strain>
    </source>
</reference>
<dbReference type="GO" id="GO:0016874">
    <property type="term" value="F:ligase activity"/>
    <property type="evidence" value="ECO:0007669"/>
    <property type="project" value="UniProtKB-KW"/>
</dbReference>
<evidence type="ECO:0000256" key="4">
    <source>
        <dbReference type="ARBA" id="ARBA00022840"/>
    </source>
</evidence>
<comment type="caution">
    <text evidence="7">The sequence shown here is derived from an EMBL/GenBank/DDBJ whole genome shotgun (WGS) entry which is preliminary data.</text>
</comment>
<keyword evidence="2" id="KW-0479">Metal-binding</keyword>
<protein>
    <submittedName>
        <fullName evidence="7">Glutathionylspermidine synthase family protein</fullName>
    </submittedName>
</protein>
<dbReference type="EMBL" id="RYYR01000001">
    <property type="protein sequence ID" value="RUL57148.1"/>
    <property type="molecule type" value="Genomic_DNA"/>
</dbReference>
<evidence type="ECO:0000313" key="8">
    <source>
        <dbReference type="Proteomes" id="UP000287910"/>
    </source>
</evidence>
<evidence type="ECO:0000256" key="5">
    <source>
        <dbReference type="ARBA" id="ARBA00022842"/>
    </source>
</evidence>
<evidence type="ECO:0000256" key="2">
    <source>
        <dbReference type="ARBA" id="ARBA00022723"/>
    </source>
</evidence>
<dbReference type="RefSeq" id="WP_126657262.1">
    <property type="nucleotide sequence ID" value="NZ_RYYR01000001.1"/>
</dbReference>
<evidence type="ECO:0000256" key="1">
    <source>
        <dbReference type="ARBA" id="ARBA00022598"/>
    </source>
</evidence>
<dbReference type="InterPro" id="IPR005494">
    <property type="entry name" value="GSPS_pre-ATP-grasp-like_dom"/>
</dbReference>
<keyword evidence="8" id="KW-1185">Reference proteome</keyword>
<dbReference type="GO" id="GO:0005524">
    <property type="term" value="F:ATP binding"/>
    <property type="evidence" value="ECO:0007669"/>
    <property type="project" value="UniProtKB-KW"/>
</dbReference>
<keyword evidence="1" id="KW-0436">Ligase</keyword>
<keyword evidence="5" id="KW-0460">Magnesium</keyword>
<dbReference type="InterPro" id="IPR016185">
    <property type="entry name" value="PreATP-grasp_dom_sf"/>
</dbReference>
<evidence type="ECO:0000259" key="6">
    <source>
        <dbReference type="Pfam" id="PF03738"/>
    </source>
</evidence>
<dbReference type="SUPFAM" id="SSF52440">
    <property type="entry name" value="PreATP-grasp domain"/>
    <property type="match status" value="1"/>
</dbReference>
<dbReference type="GO" id="GO:0046872">
    <property type="term" value="F:metal ion binding"/>
    <property type="evidence" value="ECO:0007669"/>
    <property type="project" value="UniProtKB-KW"/>
</dbReference>
<proteinExistence type="predicted"/>
<keyword evidence="3" id="KW-0547">Nucleotide-binding</keyword>
<name>A0A3S0P6Q7_9BACI</name>
<dbReference type="Gene3D" id="3.30.1490.330">
    <property type="match status" value="1"/>
</dbReference>
<accession>A0A3S0P6Q7</accession>
<dbReference type="Proteomes" id="UP000287910">
    <property type="component" value="Unassembled WGS sequence"/>
</dbReference>
<gene>
    <name evidence="7" type="ORF">EK386_00195</name>
</gene>
<dbReference type="SUPFAM" id="SSF56059">
    <property type="entry name" value="Glutathione synthetase ATP-binding domain-like"/>
    <property type="match status" value="1"/>
</dbReference>
<dbReference type="Pfam" id="PF03738">
    <property type="entry name" value="GSP_synth"/>
    <property type="match status" value="1"/>
</dbReference>
<evidence type="ECO:0000256" key="3">
    <source>
        <dbReference type="ARBA" id="ARBA00022741"/>
    </source>
</evidence>
<feature type="domain" description="Glutathionylspermidine synthase pre-ATP-grasp-like" evidence="6">
    <location>
        <begin position="19"/>
        <end position="418"/>
    </location>
</feature>
<keyword evidence="4" id="KW-0067">ATP-binding</keyword>
<dbReference type="AlphaFoldDB" id="A0A3S0P6Q7"/>
<organism evidence="7 8">
    <name type="scientific">Lysinibacillus antri</name>
    <dbReference type="NCBI Taxonomy" id="2498145"/>
    <lineage>
        <taxon>Bacteria</taxon>
        <taxon>Bacillati</taxon>
        <taxon>Bacillota</taxon>
        <taxon>Bacilli</taxon>
        <taxon>Bacillales</taxon>
        <taxon>Bacillaceae</taxon>
        <taxon>Lysinibacillus</taxon>
    </lineage>
</organism>